<dbReference type="AlphaFoldDB" id="A0A655EA00"/>
<gene>
    <name evidence="1" type="ORF">ERS008198_04408</name>
</gene>
<dbReference type="Proteomes" id="UP000041314">
    <property type="component" value="Unassembled WGS sequence"/>
</dbReference>
<protein>
    <submittedName>
        <fullName evidence="1">Uncharacterized protein</fullName>
    </submittedName>
</protein>
<reference evidence="1 2" key="1">
    <citation type="submission" date="2015-03" db="EMBL/GenBank/DDBJ databases">
        <authorList>
            <consortium name="Pathogen Informatics"/>
        </authorList>
    </citation>
    <scope>NUCLEOTIDE SEQUENCE [LARGE SCALE GENOMIC DNA]</scope>
    <source>
        <strain evidence="1 2">A1104</strain>
    </source>
</reference>
<dbReference type="EMBL" id="CQPA01000058">
    <property type="protein sequence ID" value="CNV12098.1"/>
    <property type="molecule type" value="Genomic_DNA"/>
</dbReference>
<proteinExistence type="predicted"/>
<evidence type="ECO:0000313" key="2">
    <source>
        <dbReference type="Proteomes" id="UP000041314"/>
    </source>
</evidence>
<accession>A0A655EA00</accession>
<evidence type="ECO:0000313" key="1">
    <source>
        <dbReference type="EMBL" id="CNV12098.1"/>
    </source>
</evidence>
<name>A0A655EA00_SALET</name>
<sequence>MPGGNSVRVQRPVVSQRVSPAVNRHGAVDGERGARFVVQPAPVNVHIAVQGFSTVVGQRTGGEETCVGGLGVAVAAAGQRLNPDFVRWRAAHV</sequence>
<organism evidence="1 2">
    <name type="scientific">Salmonella enterica subsp. enterica serovar Bovismorbificans</name>
    <dbReference type="NCBI Taxonomy" id="58097"/>
    <lineage>
        <taxon>Bacteria</taxon>
        <taxon>Pseudomonadati</taxon>
        <taxon>Pseudomonadota</taxon>
        <taxon>Gammaproteobacteria</taxon>
        <taxon>Enterobacterales</taxon>
        <taxon>Enterobacteriaceae</taxon>
        <taxon>Salmonella</taxon>
    </lineage>
</organism>